<evidence type="ECO:0000313" key="4">
    <source>
        <dbReference type="EMBL" id="MFC7296674.1"/>
    </source>
</evidence>
<evidence type="ECO:0000259" key="3">
    <source>
        <dbReference type="Pfam" id="PF21217"/>
    </source>
</evidence>
<dbReference type="InterPro" id="IPR013321">
    <property type="entry name" value="Arc_rbn_hlx_hlx"/>
</dbReference>
<evidence type="ECO:0000313" key="5">
    <source>
        <dbReference type="Proteomes" id="UP001596506"/>
    </source>
</evidence>
<evidence type="ECO:0000256" key="2">
    <source>
        <dbReference type="ARBA" id="ARBA00022649"/>
    </source>
</evidence>
<reference evidence="5" key="1">
    <citation type="journal article" date="2019" name="Int. J. Syst. Evol. Microbiol.">
        <title>The Global Catalogue of Microorganisms (GCM) 10K type strain sequencing project: providing services to taxonomists for standard genome sequencing and annotation.</title>
        <authorList>
            <consortium name="The Broad Institute Genomics Platform"/>
            <consortium name="The Broad Institute Genome Sequencing Center for Infectious Disease"/>
            <person name="Wu L."/>
            <person name="Ma J."/>
        </authorList>
    </citation>
    <scope>NUCLEOTIDE SEQUENCE [LARGE SCALE GENOMIC DNA]</scope>
    <source>
        <strain evidence="5">CCUG 60559</strain>
    </source>
</reference>
<dbReference type="InterPro" id="IPR007337">
    <property type="entry name" value="RelB/DinJ"/>
</dbReference>
<dbReference type="Pfam" id="PF04221">
    <property type="entry name" value="RelB"/>
    <property type="match status" value="1"/>
</dbReference>
<dbReference type="InterPro" id="IPR048851">
    <property type="entry name" value="PaaA2_dom"/>
</dbReference>
<comment type="similarity">
    <text evidence="1">Belongs to the RelB/DinJ antitoxin family.</text>
</comment>
<dbReference type="Gene3D" id="1.10.1220.10">
    <property type="entry name" value="Met repressor-like"/>
    <property type="match status" value="1"/>
</dbReference>
<comment type="caution">
    <text evidence="4">The sequence shown here is derived from an EMBL/GenBank/DDBJ whole genome shotgun (WGS) entry which is preliminary data.</text>
</comment>
<accession>A0ABW2IZW5</accession>
<proteinExistence type="inferred from homology"/>
<sequence length="141" mass="15859">MAGQQAIKYWHLTKRSDFANVHSSLTVSHLRYTIELRMTIGEFIMAHTSMLHVRVDDELKADAAEKLASFGLTVSDAVRILLTRVTKEGGLPVGLTADPEAHDAWFRDKVKEALADARPTVPHQQVMDEAQALIDRKRRRA</sequence>
<dbReference type="PANTHER" id="PTHR38781">
    <property type="entry name" value="ANTITOXIN DINJ-RELATED"/>
    <property type="match status" value="1"/>
</dbReference>
<gene>
    <name evidence="4" type="ORF">ACFQQA_18335</name>
</gene>
<dbReference type="Gene3D" id="6.20.450.20">
    <property type="match status" value="1"/>
</dbReference>
<evidence type="ECO:0000256" key="1">
    <source>
        <dbReference type="ARBA" id="ARBA00010562"/>
    </source>
</evidence>
<organism evidence="4 5">
    <name type="scientific">Marinobacter aromaticivorans</name>
    <dbReference type="NCBI Taxonomy" id="1494078"/>
    <lineage>
        <taxon>Bacteria</taxon>
        <taxon>Pseudomonadati</taxon>
        <taxon>Pseudomonadota</taxon>
        <taxon>Gammaproteobacteria</taxon>
        <taxon>Pseudomonadales</taxon>
        <taxon>Marinobacteraceae</taxon>
        <taxon>Marinobacter</taxon>
    </lineage>
</organism>
<protein>
    <submittedName>
        <fullName evidence="4">Type II toxin-antitoxin system RelB/DinJ family antitoxin</fullName>
    </submittedName>
</protein>
<dbReference type="RefSeq" id="WP_318276945.1">
    <property type="nucleotide sequence ID" value="NZ_JBHTBD010000016.1"/>
</dbReference>
<dbReference type="PANTHER" id="PTHR38781:SF1">
    <property type="entry name" value="ANTITOXIN DINJ-RELATED"/>
    <property type="match status" value="1"/>
</dbReference>
<dbReference type="NCBIfam" id="TIGR02384">
    <property type="entry name" value="RelB_DinJ"/>
    <property type="match status" value="1"/>
</dbReference>
<dbReference type="Proteomes" id="UP001596506">
    <property type="component" value="Unassembled WGS sequence"/>
</dbReference>
<feature type="domain" description="Stability determinant" evidence="3">
    <location>
        <begin position="102"/>
        <end position="129"/>
    </location>
</feature>
<keyword evidence="2" id="KW-1277">Toxin-antitoxin system</keyword>
<keyword evidence="5" id="KW-1185">Reference proteome</keyword>
<dbReference type="Pfam" id="PF21217">
    <property type="entry name" value="PaaA2"/>
    <property type="match status" value="1"/>
</dbReference>
<dbReference type="EMBL" id="JBHTBD010000016">
    <property type="protein sequence ID" value="MFC7296674.1"/>
    <property type="molecule type" value="Genomic_DNA"/>
</dbReference>
<name>A0ABW2IZW5_9GAMM</name>